<evidence type="ECO:0000313" key="4">
    <source>
        <dbReference type="Ensembl" id="ENSNFUP00015029703.1"/>
    </source>
</evidence>
<reference evidence="4" key="2">
    <citation type="submission" date="2025-09" db="UniProtKB">
        <authorList>
            <consortium name="Ensembl"/>
        </authorList>
    </citation>
    <scope>IDENTIFICATION</scope>
</reference>
<feature type="compositionally biased region" description="Polar residues" evidence="1">
    <location>
        <begin position="446"/>
        <end position="458"/>
    </location>
</feature>
<feature type="compositionally biased region" description="Basic and acidic residues" evidence="1">
    <location>
        <begin position="939"/>
        <end position="955"/>
    </location>
</feature>
<dbReference type="Ensembl" id="ENSNFUT00015031032.1">
    <property type="protein sequence ID" value="ENSNFUP00015029703.1"/>
    <property type="gene ID" value="ENSNFUG00015014439.1"/>
</dbReference>
<organism evidence="4 5">
    <name type="scientific">Nothobranchius furzeri</name>
    <name type="common">Turquoise killifish</name>
    <dbReference type="NCBI Taxonomy" id="105023"/>
    <lineage>
        <taxon>Eukaryota</taxon>
        <taxon>Metazoa</taxon>
        <taxon>Chordata</taxon>
        <taxon>Craniata</taxon>
        <taxon>Vertebrata</taxon>
        <taxon>Euteleostomi</taxon>
        <taxon>Actinopterygii</taxon>
        <taxon>Neopterygii</taxon>
        <taxon>Teleostei</taxon>
        <taxon>Neoteleostei</taxon>
        <taxon>Acanthomorphata</taxon>
        <taxon>Ovalentaria</taxon>
        <taxon>Atherinomorphae</taxon>
        <taxon>Cyprinodontiformes</taxon>
        <taxon>Nothobranchiidae</taxon>
        <taxon>Nothobranchius</taxon>
    </lineage>
</organism>
<feature type="compositionally biased region" description="Basic and acidic residues" evidence="1">
    <location>
        <begin position="1589"/>
        <end position="1615"/>
    </location>
</feature>
<feature type="compositionally biased region" description="Polar residues" evidence="1">
    <location>
        <begin position="1673"/>
        <end position="1682"/>
    </location>
</feature>
<feature type="region of interest" description="Disordered" evidence="1">
    <location>
        <begin position="305"/>
        <end position="697"/>
    </location>
</feature>
<evidence type="ECO:0000256" key="1">
    <source>
        <dbReference type="SAM" id="MobiDB-lite"/>
    </source>
</evidence>
<feature type="compositionally biased region" description="Basic and acidic residues" evidence="1">
    <location>
        <begin position="1683"/>
        <end position="1701"/>
    </location>
</feature>
<feature type="compositionally biased region" description="Acidic residues" evidence="1">
    <location>
        <begin position="1575"/>
        <end position="1588"/>
    </location>
</feature>
<keyword evidence="5" id="KW-1185">Reference proteome</keyword>
<feature type="compositionally biased region" description="Basic and acidic residues" evidence="1">
    <location>
        <begin position="529"/>
        <end position="570"/>
    </location>
</feature>
<feature type="compositionally biased region" description="Polar residues" evidence="1">
    <location>
        <begin position="313"/>
        <end position="322"/>
    </location>
</feature>
<dbReference type="SUPFAM" id="SSF54001">
    <property type="entry name" value="Cysteine proteinases"/>
    <property type="match status" value="1"/>
</dbReference>
<keyword evidence="2" id="KW-1133">Transmembrane helix</keyword>
<reference evidence="4" key="1">
    <citation type="submission" date="2025-08" db="UniProtKB">
        <authorList>
            <consortium name="Ensembl"/>
        </authorList>
    </citation>
    <scope>IDENTIFICATION</scope>
</reference>
<feature type="compositionally biased region" description="Basic and acidic residues" evidence="1">
    <location>
        <begin position="1223"/>
        <end position="1275"/>
    </location>
</feature>
<feature type="compositionally biased region" description="Basic and acidic residues" evidence="1">
    <location>
        <begin position="1784"/>
        <end position="1801"/>
    </location>
</feature>
<feature type="compositionally biased region" description="Basic and acidic residues" evidence="1">
    <location>
        <begin position="612"/>
        <end position="645"/>
    </location>
</feature>
<feature type="compositionally biased region" description="Basic and acidic residues" evidence="1">
    <location>
        <begin position="1758"/>
        <end position="1771"/>
    </location>
</feature>
<feature type="region of interest" description="Disordered" evidence="1">
    <location>
        <begin position="826"/>
        <end position="1881"/>
    </location>
</feature>
<feature type="compositionally biased region" description="Basic and acidic residues" evidence="1">
    <location>
        <begin position="1632"/>
        <end position="1643"/>
    </location>
</feature>
<dbReference type="InterPro" id="IPR050164">
    <property type="entry name" value="Peptidase_C19"/>
</dbReference>
<feature type="region of interest" description="Disordered" evidence="1">
    <location>
        <begin position="737"/>
        <end position="807"/>
    </location>
</feature>
<feature type="compositionally biased region" description="Polar residues" evidence="1">
    <location>
        <begin position="1920"/>
        <end position="1931"/>
    </location>
</feature>
<keyword evidence="2" id="KW-0472">Membrane</keyword>
<name>A0A8C6MA67_NOTFU</name>
<dbReference type="GO" id="GO:0004843">
    <property type="term" value="F:cysteine-type deubiquitinase activity"/>
    <property type="evidence" value="ECO:0007669"/>
    <property type="project" value="InterPro"/>
</dbReference>
<dbReference type="InterPro" id="IPR001394">
    <property type="entry name" value="Peptidase_C19_UCH"/>
</dbReference>
<feature type="compositionally biased region" description="Polar residues" evidence="1">
    <location>
        <begin position="688"/>
        <end position="697"/>
    </location>
</feature>
<feature type="compositionally biased region" description="Basic and acidic residues" evidence="1">
    <location>
        <begin position="1017"/>
        <end position="1063"/>
    </location>
</feature>
<feature type="compositionally biased region" description="Polar residues" evidence="1">
    <location>
        <begin position="498"/>
        <end position="513"/>
    </location>
</feature>
<dbReference type="GO" id="GO:0005634">
    <property type="term" value="C:nucleus"/>
    <property type="evidence" value="ECO:0007669"/>
    <property type="project" value="TreeGrafter"/>
</dbReference>
<feature type="compositionally biased region" description="Basic and acidic residues" evidence="1">
    <location>
        <begin position="409"/>
        <end position="424"/>
    </location>
</feature>
<dbReference type="Pfam" id="PF00443">
    <property type="entry name" value="UCH"/>
    <property type="match status" value="1"/>
</dbReference>
<dbReference type="GO" id="GO:0016579">
    <property type="term" value="P:protein deubiquitination"/>
    <property type="evidence" value="ECO:0007669"/>
    <property type="project" value="InterPro"/>
</dbReference>
<dbReference type="PROSITE" id="PS00973">
    <property type="entry name" value="USP_2"/>
    <property type="match status" value="1"/>
</dbReference>
<feature type="compositionally biased region" description="Basic and acidic residues" evidence="1">
    <location>
        <begin position="831"/>
        <end position="876"/>
    </location>
</feature>
<feature type="compositionally biased region" description="Basic and acidic residues" evidence="1">
    <location>
        <begin position="1302"/>
        <end position="1327"/>
    </location>
</feature>
<feature type="compositionally biased region" description="Basic and acidic residues" evidence="1">
    <location>
        <begin position="1530"/>
        <end position="1574"/>
    </location>
</feature>
<feature type="compositionally biased region" description="Basic and acidic residues" evidence="1">
    <location>
        <begin position="1405"/>
        <end position="1414"/>
    </location>
</feature>
<feature type="compositionally biased region" description="Basic and acidic residues" evidence="1">
    <location>
        <begin position="1510"/>
        <end position="1521"/>
    </location>
</feature>
<feature type="compositionally biased region" description="Low complexity" evidence="1">
    <location>
        <begin position="877"/>
        <end position="896"/>
    </location>
</feature>
<feature type="compositionally biased region" description="Basic and acidic residues" evidence="1">
    <location>
        <begin position="1180"/>
        <end position="1192"/>
    </location>
</feature>
<sequence>MSEYCSNYRDKAAAKYHGLINLGSTCYLNSVLQVLFMTKEFRDAVIRFVEENPDTDFIDRHLKDLFDDLQKCDAYTYKIIKTLGIDRVYEQQDAAEYFEKILRLTCPDTAKVFRGEMTHRTTCSECETQNDTDGPFWCLPLELVDSSSGNYSVEDGIQTYFSPTLFTGDNQMYCDTCVTKGDASSRYIIKDHPDVLILLLKRFDFSYKDMSYVKINRAVDVPYTMTIPEKQVYELYAFVDHCGDLRSGHYNATIKPQDEEETWYSFDDTRVSRLDRSPFPESVNVTRFSRAYLLFYKKTGTQDVCNKVDPTAASETPDQISSTDDDLNKEERDNEPGEAPKRSREEDDCEQTGKKKKRRECENPHLCPADMKVKGNDTDEQEGNRNPSSSRDQREITDAELSDPPDPSVDCHPENKEPAKREANEFDANQDFKPGDRKISGGPAGPNSQGEMSQFKSKSTNESEGTQRAENKVSHETGHSDSEVNVSHADDQEEKSHLSSTKDLFESTNTTPSGFRCEESGMLDVLAVNKDETRIPDKPAEDKDEDSKEDQTEVWDHGKAKQTEDDKMGPDVDPDFNVENMLPLPSAHDTKQEIFHGQNLLDEEQKVKHKMNRSDSHLQDTPPHHENLGPVEEHRSLPSADHETEGNGFENNKQTENKEVEADKSPDFKHVDDETASAPDGPERQQDMVHTQDNLMDTMAQRNIKNQEWDHFHIPDMAVEDAGTDDLEKGINVFSSGHQTKVKVDEGANQSEVDPMTLRDKQNQTEDTDGLTGHESQAGLNDTERTAMPATGDDIQNKMEGEHQATSSACCSEGLLMLKDDEGNRIILPSDDQRKVGDPEKAEPPETEEIKLDVQQDSHRVEQDKISVDKTGDELINHNNINNNQNQTNTNQEENTSLPSAGDLNEVKHPEYAEIAQADQTTLDPIVSKESLLTAPANRQDKSSDAQEKVLKEKTEEDEQTEKEEKQETDHFSPQNVTNNTADAKNQEGLENAEAAINQESKSGGSETIVGSVALHSLHDVSDVHRFVDGEKDENVQTETGLKEDAEDRTMTNADNEYKEDKNMSSSDNQKNIVDPKKSPPPVLDQVTPDTKHDSKPVDGEMSPLPAAGGTQEQLREAEMTVNVDDSQQMEEEGEQDAGMSKNSQEVIKKDKDTEDQVEIRSLSSFEDQREVGDDEDKESTESEERKPDADQGFKPGDGEILGGPAGHERQGELSEAQAWTLTDKKTDEKEHEKVKRETENPYRKTEDTAVKDGDPPNQEENHQLPSNRDNEPQNKEPATFEEMKTNREQFSPTAGPDSESETIHLKSKSTNEKSEETQEAENKVQHETGISDSHVENMADADDQEGKANLPEDPSEVKDCGTDQNPELTKTSQGGFRPEESELFILPTADKDETSSPDMSAEDIPSKEEDLKTDSNSLSNGNQSKVVDHETTKEAEGDQMRPDVSPVEHKMSLMTAGRDIKQDAVDGQNLYDGEKRNHGTEKSDSHLQDMTSQGEKTGDHVENSSLSSSEDKNEIQDVRKGVSAGPLNDAERTVTDATDEGKEIIKEEEHQTRSFPSHSEEKDDDHEGNRDDQSEVSDATEAEPPETEEIKLETREKQNSDRAEEDKTLQDKVTAELFNYNNNSYEDQTESGEKAKEVEKTRPNTSQEECVSLSSTGDQNEVKHPESETPPGDQTSLNVKQETSDRTMKDTDDDHKEDKTMPSSDDDPNEVKDAGKSDLPEMDQVTPDVKCDGKPVDSEMFPLPLQDELSDVNSATDKNKTKKDDYDHQSLDMTSQDTDDPGEDIKLLSADDRNKVKDSENQEPTESEDFRSDLNQDCKPGESETSVKPAGHEGRDVCMLAIDVREDETEMSDSHSIHMTSQDQHTDLEDQNQTRGPEKEELVELVEVRDECTSIGSERSAGLAAFYQNPKSVEEEKSGNVTNKETQRSANRSKHKDVRVVVGNQEESRTLLPAEVPENASQPEVESSWDRHKYRYFIGIGLVSFLLLCFIGAALFELFRGEY</sequence>
<dbReference type="InterPro" id="IPR018200">
    <property type="entry name" value="USP_CS"/>
</dbReference>
<dbReference type="InterPro" id="IPR028889">
    <property type="entry name" value="USP"/>
</dbReference>
<accession>A0A8C6MA67</accession>
<dbReference type="GO" id="GO:0005829">
    <property type="term" value="C:cytosol"/>
    <property type="evidence" value="ECO:0007669"/>
    <property type="project" value="TreeGrafter"/>
</dbReference>
<feature type="compositionally biased region" description="Basic and acidic residues" evidence="1">
    <location>
        <begin position="1090"/>
        <end position="1099"/>
    </location>
</feature>
<dbReference type="GeneTree" id="ENSGT00940000168139"/>
<evidence type="ECO:0000313" key="5">
    <source>
        <dbReference type="Proteomes" id="UP000694548"/>
    </source>
</evidence>
<dbReference type="PROSITE" id="PS00972">
    <property type="entry name" value="USP_1"/>
    <property type="match status" value="1"/>
</dbReference>
<feature type="compositionally biased region" description="Polar residues" evidence="1">
    <location>
        <begin position="1415"/>
        <end position="1426"/>
    </location>
</feature>
<dbReference type="PANTHER" id="PTHR24006:SF899">
    <property type="entry name" value="UBIQUITIN CARBOXYL-TERMINAL HYDROLASE"/>
    <property type="match status" value="1"/>
</dbReference>
<gene>
    <name evidence="4" type="primary">LOC107395801</name>
</gene>
<proteinExistence type="predicted"/>
<feature type="compositionally biased region" description="Polar residues" evidence="1">
    <location>
        <begin position="1363"/>
        <end position="1375"/>
    </location>
</feature>
<evidence type="ECO:0000256" key="2">
    <source>
        <dbReference type="SAM" id="Phobius"/>
    </source>
</evidence>
<feature type="compositionally biased region" description="Basic and acidic residues" evidence="1">
    <location>
        <begin position="459"/>
        <end position="497"/>
    </location>
</feature>
<dbReference type="PANTHER" id="PTHR24006">
    <property type="entry name" value="UBIQUITIN CARBOXYL-TERMINAL HYDROLASE"/>
    <property type="match status" value="1"/>
</dbReference>
<feature type="compositionally biased region" description="Basic and acidic residues" evidence="1">
    <location>
        <begin position="1427"/>
        <end position="1452"/>
    </location>
</feature>
<feature type="compositionally biased region" description="Basic and acidic residues" evidence="1">
    <location>
        <begin position="1473"/>
        <end position="1488"/>
    </location>
</feature>
<feature type="region of interest" description="Disordered" evidence="1">
    <location>
        <begin position="1912"/>
        <end position="1937"/>
    </location>
</feature>
<feature type="compositionally biased region" description="Polar residues" evidence="1">
    <location>
        <begin position="1644"/>
        <end position="1660"/>
    </location>
</feature>
<evidence type="ECO:0000259" key="3">
    <source>
        <dbReference type="PROSITE" id="PS50235"/>
    </source>
</evidence>
<keyword evidence="2" id="KW-0812">Transmembrane</keyword>
<feature type="compositionally biased region" description="Basic and acidic residues" evidence="1">
    <location>
        <begin position="1809"/>
        <end position="1823"/>
    </location>
</feature>
<feature type="transmembrane region" description="Helical" evidence="2">
    <location>
        <begin position="1977"/>
        <end position="2000"/>
    </location>
</feature>
<feature type="compositionally biased region" description="Basic and acidic residues" evidence="1">
    <location>
        <begin position="1710"/>
        <end position="1720"/>
    </location>
</feature>
<dbReference type="InterPro" id="IPR038765">
    <property type="entry name" value="Papain-like_cys_pep_sf"/>
</dbReference>
<feature type="compositionally biased region" description="Polar residues" evidence="1">
    <location>
        <begin position="972"/>
        <end position="984"/>
    </location>
</feature>
<feature type="compositionally biased region" description="Basic and acidic residues" evidence="1">
    <location>
        <begin position="653"/>
        <end position="673"/>
    </location>
</feature>
<dbReference type="Proteomes" id="UP000694548">
    <property type="component" value="Unassembled WGS sequence"/>
</dbReference>
<feature type="compositionally biased region" description="Basic and acidic residues" evidence="1">
    <location>
        <begin position="329"/>
        <end position="345"/>
    </location>
</feature>
<feature type="compositionally biased region" description="Basic and acidic residues" evidence="1">
    <location>
        <begin position="1147"/>
        <end position="1159"/>
    </location>
</feature>
<dbReference type="PROSITE" id="PS50235">
    <property type="entry name" value="USP_3"/>
    <property type="match status" value="1"/>
</dbReference>
<dbReference type="Gene3D" id="3.90.70.10">
    <property type="entry name" value="Cysteine proteinases"/>
    <property type="match status" value="1"/>
</dbReference>
<protein>
    <recommendedName>
        <fullName evidence="3">USP domain-containing protein</fullName>
    </recommendedName>
</protein>
<feature type="domain" description="USP" evidence="3">
    <location>
        <begin position="17"/>
        <end position="299"/>
    </location>
</feature>